<comment type="caution">
    <text evidence="2">The sequence shown here is derived from an EMBL/GenBank/DDBJ whole genome shotgun (WGS) entry which is preliminary data.</text>
</comment>
<evidence type="ECO:0000313" key="3">
    <source>
        <dbReference type="Proteomes" id="UP001144313"/>
    </source>
</evidence>
<dbReference type="PANTHER" id="PTHR43649">
    <property type="entry name" value="ARABINOSE-BINDING PROTEIN-RELATED"/>
    <property type="match status" value="1"/>
</dbReference>
<dbReference type="SUPFAM" id="SSF53850">
    <property type="entry name" value="Periplasmic binding protein-like II"/>
    <property type="match status" value="1"/>
</dbReference>
<name>A0A9W6GD14_9ACTN</name>
<keyword evidence="3" id="KW-1185">Reference proteome</keyword>
<dbReference type="RefSeq" id="WP_270117300.1">
    <property type="nucleotide sequence ID" value="NZ_BAAAOL010000001.1"/>
</dbReference>
<sequence length="449" mass="48805">MNPRFSRRTGLTAALAGPLALAACGRHTVDPPKSVTQDQIDEAMRTPTELNFWTWVPDIEKEVALFQDAYPAISVDIVNAGQGNPHYAKLRTALRAGNGAPDVAQLEFQMIPSFVITEDLLDLGPYGAAAIGDQFVEFAWSQVSGPNGEVWAIPQDTGPMGMLYREDIFQAHGIEVPATWDDFAAAAQRLHEADPEVYLTNFAPSQGAFFAAMLWQAGADPFGGSEGPDLNVDLTSPEAEKVARYWGELSEQDLISVDADFNDQWYQALNKGKYATWIAPAWAPTFLQSAAASTSGLWRVAPLPQWEAGQAVSSNWGGSTSAVMATTRNPIAAAVFAQFINTDPQSTATMANEQFLYPPTKALLEDPAFTGQQLEFYGGQEVNGLFAEIGTTVAPDFQWAPFQDKVYADFTATVGTGVAEKTDAFAAMEAWQARIEEYAKYQGFTVRKP</sequence>
<feature type="chain" id="PRO_5040898806" evidence="1">
    <location>
        <begin position="23"/>
        <end position="449"/>
    </location>
</feature>
<dbReference type="PANTHER" id="PTHR43649:SF14">
    <property type="entry name" value="BLR3389 PROTEIN"/>
    <property type="match status" value="1"/>
</dbReference>
<accession>A0A9W6GD14</accession>
<organism evidence="2 3">
    <name type="scientific">Glycomyces algeriensis</name>
    <dbReference type="NCBI Taxonomy" id="256037"/>
    <lineage>
        <taxon>Bacteria</taxon>
        <taxon>Bacillati</taxon>
        <taxon>Actinomycetota</taxon>
        <taxon>Actinomycetes</taxon>
        <taxon>Glycomycetales</taxon>
        <taxon>Glycomycetaceae</taxon>
        <taxon>Glycomyces</taxon>
    </lineage>
</organism>
<dbReference type="PROSITE" id="PS51257">
    <property type="entry name" value="PROKAR_LIPOPROTEIN"/>
    <property type="match status" value="1"/>
</dbReference>
<evidence type="ECO:0000256" key="1">
    <source>
        <dbReference type="SAM" id="SignalP"/>
    </source>
</evidence>
<feature type="signal peptide" evidence="1">
    <location>
        <begin position="1"/>
        <end position="22"/>
    </location>
</feature>
<keyword evidence="1" id="KW-0732">Signal</keyword>
<dbReference type="Gene3D" id="3.40.190.10">
    <property type="entry name" value="Periplasmic binding protein-like II"/>
    <property type="match status" value="1"/>
</dbReference>
<dbReference type="AlphaFoldDB" id="A0A9W6GD14"/>
<dbReference type="InterPro" id="IPR050490">
    <property type="entry name" value="Bact_solute-bd_prot1"/>
</dbReference>
<protein>
    <submittedName>
        <fullName evidence="2">Sugar ABC transporter substrate-binding protein</fullName>
    </submittedName>
</protein>
<reference evidence="2" key="1">
    <citation type="submission" date="2022-12" db="EMBL/GenBank/DDBJ databases">
        <title>Reference genome sequencing for broad-spectrum identification of bacterial and archaeal isolates by mass spectrometry.</title>
        <authorList>
            <person name="Sekiguchi Y."/>
            <person name="Tourlousse D.M."/>
        </authorList>
    </citation>
    <scope>NUCLEOTIDE SEQUENCE</scope>
    <source>
        <strain evidence="2">LLR39Z86</strain>
    </source>
</reference>
<evidence type="ECO:0000313" key="2">
    <source>
        <dbReference type="EMBL" id="GLI44666.1"/>
    </source>
</evidence>
<dbReference type="EMBL" id="BSDT01000001">
    <property type="protein sequence ID" value="GLI44666.1"/>
    <property type="molecule type" value="Genomic_DNA"/>
</dbReference>
<proteinExistence type="predicted"/>
<gene>
    <name evidence="2" type="ORF">GALLR39Z86_45160</name>
</gene>
<dbReference type="Proteomes" id="UP001144313">
    <property type="component" value="Unassembled WGS sequence"/>
</dbReference>